<keyword evidence="2" id="KW-1185">Reference proteome</keyword>
<dbReference type="EMBL" id="JACIJO010000003">
    <property type="protein sequence ID" value="MBB6328216.1"/>
    <property type="molecule type" value="Genomic_DNA"/>
</dbReference>
<dbReference type="RefSeq" id="WP_184496988.1">
    <property type="nucleotide sequence ID" value="NZ_JACIJO010000003.1"/>
</dbReference>
<dbReference type="Proteomes" id="UP000588604">
    <property type="component" value="Unassembled WGS sequence"/>
</dbReference>
<evidence type="ECO:0000313" key="1">
    <source>
        <dbReference type="EMBL" id="MBB6328216.1"/>
    </source>
</evidence>
<dbReference type="AlphaFoldDB" id="A0A841MVY5"/>
<gene>
    <name evidence="1" type="ORF">FHS59_003859</name>
</gene>
<sequence length="69" mass="8151">MAKQFHDYDEAALKVLINYKNNQDEYISKNRQQIEMQKSLLSGELMRKFSVNDHTWDSDGIKEAEKKSN</sequence>
<evidence type="ECO:0000313" key="2">
    <source>
        <dbReference type="Proteomes" id="UP000588604"/>
    </source>
</evidence>
<accession>A0A841MVY5</accession>
<name>A0A841MVY5_9BACT</name>
<protein>
    <submittedName>
        <fullName evidence="1">Uncharacterized protein</fullName>
    </submittedName>
</protein>
<comment type="caution">
    <text evidence="1">The sequence shown here is derived from an EMBL/GenBank/DDBJ whole genome shotgun (WGS) entry which is preliminary data.</text>
</comment>
<proteinExistence type="predicted"/>
<organism evidence="1 2">
    <name type="scientific">Algoriphagus iocasae</name>
    <dbReference type="NCBI Taxonomy" id="1836499"/>
    <lineage>
        <taxon>Bacteria</taxon>
        <taxon>Pseudomonadati</taxon>
        <taxon>Bacteroidota</taxon>
        <taxon>Cytophagia</taxon>
        <taxon>Cytophagales</taxon>
        <taxon>Cyclobacteriaceae</taxon>
        <taxon>Algoriphagus</taxon>
    </lineage>
</organism>
<reference evidence="1 2" key="1">
    <citation type="submission" date="2020-08" db="EMBL/GenBank/DDBJ databases">
        <title>Genomic Encyclopedia of Type Strains, Phase IV (KMG-IV): sequencing the most valuable type-strain genomes for metagenomic binning, comparative biology and taxonomic classification.</title>
        <authorList>
            <person name="Goeker M."/>
        </authorList>
    </citation>
    <scope>NUCLEOTIDE SEQUENCE [LARGE SCALE GENOMIC DNA]</scope>
    <source>
        <strain evidence="1 2">DSM 102044</strain>
    </source>
</reference>